<comment type="caution">
    <text evidence="2">The sequence shown here is derived from an EMBL/GenBank/DDBJ whole genome shotgun (WGS) entry which is preliminary data.</text>
</comment>
<dbReference type="SUPFAM" id="SSF47413">
    <property type="entry name" value="lambda repressor-like DNA-binding domains"/>
    <property type="match status" value="1"/>
</dbReference>
<feature type="domain" description="HTH cro/C1-type" evidence="1">
    <location>
        <begin position="13"/>
        <end position="67"/>
    </location>
</feature>
<name>A0A2N3LC97_9PROT</name>
<dbReference type="Gene3D" id="3.30.450.180">
    <property type="match status" value="1"/>
</dbReference>
<proteinExistence type="predicted"/>
<evidence type="ECO:0000313" key="2">
    <source>
        <dbReference type="EMBL" id="PKR60366.1"/>
    </source>
</evidence>
<gene>
    <name evidence="2" type="ORF">COO92_03200</name>
</gene>
<dbReference type="InterPro" id="IPR001387">
    <property type="entry name" value="Cro/C1-type_HTH"/>
</dbReference>
<reference evidence="2 3" key="1">
    <citation type="submission" date="2017-09" db="EMBL/GenBank/DDBJ databases">
        <title>Biodiversity and function of Thalassospira species in the particle-attached aromatic-hydrocarbon-degrading consortia from the surface seawater of the China South Sea.</title>
        <authorList>
            <person name="Dong C."/>
            <person name="Lai Q."/>
            <person name="Shao Z."/>
        </authorList>
    </citation>
    <scope>NUCLEOTIDE SEQUENCE [LARGE SCALE GENOMIC DNA]</scope>
    <source>
        <strain evidence="2 3">139Z-12</strain>
    </source>
</reference>
<accession>A0A2N3LC97</accession>
<organism evidence="2 3">
    <name type="scientific">Thalassospira lohafexi</name>
    <dbReference type="NCBI Taxonomy" id="744227"/>
    <lineage>
        <taxon>Bacteria</taxon>
        <taxon>Pseudomonadati</taxon>
        <taxon>Pseudomonadota</taxon>
        <taxon>Alphaproteobacteria</taxon>
        <taxon>Rhodospirillales</taxon>
        <taxon>Thalassospiraceae</taxon>
        <taxon>Thalassospira</taxon>
    </lineage>
</organism>
<dbReference type="InterPro" id="IPR010982">
    <property type="entry name" value="Lambda_DNA-bd_dom_sf"/>
</dbReference>
<dbReference type="Proteomes" id="UP000233332">
    <property type="component" value="Unassembled WGS sequence"/>
</dbReference>
<dbReference type="SMART" id="SM00530">
    <property type="entry name" value="HTH_XRE"/>
    <property type="match status" value="1"/>
</dbReference>
<dbReference type="PANTHER" id="PTHR35010">
    <property type="entry name" value="BLL4672 PROTEIN-RELATED"/>
    <property type="match status" value="1"/>
</dbReference>
<dbReference type="Pfam" id="PF17765">
    <property type="entry name" value="MLTR_LBD"/>
    <property type="match status" value="1"/>
</dbReference>
<evidence type="ECO:0000313" key="3">
    <source>
        <dbReference type="Proteomes" id="UP000233332"/>
    </source>
</evidence>
<dbReference type="CDD" id="cd00093">
    <property type="entry name" value="HTH_XRE"/>
    <property type="match status" value="1"/>
</dbReference>
<dbReference type="PANTHER" id="PTHR35010:SF4">
    <property type="entry name" value="BLL5781 PROTEIN"/>
    <property type="match status" value="1"/>
</dbReference>
<dbReference type="RefSeq" id="WP_101299800.1">
    <property type="nucleotide sequence ID" value="NZ_NXGX01000001.1"/>
</dbReference>
<keyword evidence="3" id="KW-1185">Reference proteome</keyword>
<dbReference type="InterPro" id="IPR041413">
    <property type="entry name" value="MLTR_LBD"/>
</dbReference>
<dbReference type="Pfam" id="PF01381">
    <property type="entry name" value="HTH_3"/>
    <property type="match status" value="1"/>
</dbReference>
<dbReference type="Gene3D" id="1.10.260.40">
    <property type="entry name" value="lambda repressor-like DNA-binding domains"/>
    <property type="match status" value="1"/>
</dbReference>
<evidence type="ECO:0000259" key="1">
    <source>
        <dbReference type="PROSITE" id="PS50943"/>
    </source>
</evidence>
<dbReference type="GO" id="GO:0003677">
    <property type="term" value="F:DNA binding"/>
    <property type="evidence" value="ECO:0007669"/>
    <property type="project" value="InterPro"/>
</dbReference>
<sequence>MNQINRDTFSGVLKAWRKQRRLSQLDLAGMAQISTRHLSFLETGRSKPSRDMVLHLSDCLEIPLRERNSLLVAGGFAPIYAEHDFADDQSMAIRAAVDQILSAHEPYPALAMDRHWNMVAANKIVPLMLGGVDAELLRPPVNLLRLSLHPDGLASRVVNYIQWKDHLLDRLRRQIEVTADPKLRGLYDEASHYRMPPTAKGAENTPPADAGALSGLVVPLVLQTEIGTLRFVSTTTVFGTPVEVTLSELAIETLLPADAATGHALRQLASGL</sequence>
<protein>
    <submittedName>
        <fullName evidence="2">Transcriptional regulator</fullName>
    </submittedName>
</protein>
<dbReference type="EMBL" id="NXGX01000001">
    <property type="protein sequence ID" value="PKR60366.1"/>
    <property type="molecule type" value="Genomic_DNA"/>
</dbReference>
<dbReference type="AlphaFoldDB" id="A0A2N3LC97"/>
<dbReference type="PROSITE" id="PS50943">
    <property type="entry name" value="HTH_CROC1"/>
    <property type="match status" value="1"/>
</dbReference>